<feature type="region of interest" description="Disordered" evidence="2">
    <location>
        <begin position="157"/>
        <end position="179"/>
    </location>
</feature>
<reference evidence="3" key="1">
    <citation type="journal article" date="2020" name="Stud. Mycol.">
        <title>101 Dothideomycetes genomes: a test case for predicting lifestyles and emergence of pathogens.</title>
        <authorList>
            <person name="Haridas S."/>
            <person name="Albert R."/>
            <person name="Binder M."/>
            <person name="Bloem J."/>
            <person name="Labutti K."/>
            <person name="Salamov A."/>
            <person name="Andreopoulos B."/>
            <person name="Baker S."/>
            <person name="Barry K."/>
            <person name="Bills G."/>
            <person name="Bluhm B."/>
            <person name="Cannon C."/>
            <person name="Castanera R."/>
            <person name="Culley D."/>
            <person name="Daum C."/>
            <person name="Ezra D."/>
            <person name="Gonzalez J."/>
            <person name="Henrissat B."/>
            <person name="Kuo A."/>
            <person name="Liang C."/>
            <person name="Lipzen A."/>
            <person name="Lutzoni F."/>
            <person name="Magnuson J."/>
            <person name="Mondo S."/>
            <person name="Nolan M."/>
            <person name="Ohm R."/>
            <person name="Pangilinan J."/>
            <person name="Park H.-J."/>
            <person name="Ramirez L."/>
            <person name="Alfaro M."/>
            <person name="Sun H."/>
            <person name="Tritt A."/>
            <person name="Yoshinaga Y."/>
            <person name="Zwiers L.-H."/>
            <person name="Turgeon B."/>
            <person name="Goodwin S."/>
            <person name="Spatafora J."/>
            <person name="Crous P."/>
            <person name="Grigoriev I."/>
        </authorList>
    </citation>
    <scope>NUCLEOTIDE SEQUENCE</scope>
    <source>
        <strain evidence="3">CBS 690.94</strain>
    </source>
</reference>
<dbReference type="EMBL" id="MU001502">
    <property type="protein sequence ID" value="KAF2443812.1"/>
    <property type="molecule type" value="Genomic_DNA"/>
</dbReference>
<name>A0A9P4UC68_9PLEO</name>
<dbReference type="AlphaFoldDB" id="A0A9P4UC68"/>
<protein>
    <submittedName>
        <fullName evidence="3">Uncharacterized protein</fullName>
    </submittedName>
</protein>
<organism evidence="3 4">
    <name type="scientific">Karstenula rhodostoma CBS 690.94</name>
    <dbReference type="NCBI Taxonomy" id="1392251"/>
    <lineage>
        <taxon>Eukaryota</taxon>
        <taxon>Fungi</taxon>
        <taxon>Dikarya</taxon>
        <taxon>Ascomycota</taxon>
        <taxon>Pezizomycotina</taxon>
        <taxon>Dothideomycetes</taxon>
        <taxon>Pleosporomycetidae</taxon>
        <taxon>Pleosporales</taxon>
        <taxon>Massarineae</taxon>
        <taxon>Didymosphaeriaceae</taxon>
        <taxon>Karstenula</taxon>
    </lineage>
</organism>
<keyword evidence="4" id="KW-1185">Reference proteome</keyword>
<proteinExistence type="predicted"/>
<accession>A0A9P4UC68</accession>
<evidence type="ECO:0000256" key="2">
    <source>
        <dbReference type="SAM" id="MobiDB-lite"/>
    </source>
</evidence>
<evidence type="ECO:0000313" key="3">
    <source>
        <dbReference type="EMBL" id="KAF2443812.1"/>
    </source>
</evidence>
<dbReference type="Proteomes" id="UP000799764">
    <property type="component" value="Unassembled WGS sequence"/>
</dbReference>
<feature type="region of interest" description="Disordered" evidence="2">
    <location>
        <begin position="51"/>
        <end position="86"/>
    </location>
</feature>
<gene>
    <name evidence="3" type="ORF">P171DRAFT_44463</name>
</gene>
<evidence type="ECO:0000256" key="1">
    <source>
        <dbReference type="SAM" id="Coils"/>
    </source>
</evidence>
<sequence length="419" mass="48434">MWFMNILRTIWGDKDEADKPLQERYDDLLRSHKDTLTKYVRLLTERNARYAAESESKAAPSLSTKQADSKSKSASATDKNGVENKRLQKELEDQRRQNEHLRMQLQANQEAEESGVNIQAHENQRLETTVKNLQARLADYTKRDITHVELIKQMLRSSEERQRQLQATSDQGLAAEEKKTADQLAEARYQLASVKADVDKQKSKLTNLEADIVHLEAYQPVLVGKKNLNSAEEMKVQSARKQGYQDAVRDYREKSHSLEQKRQKLDNEVKLFESDPVKVLKSCMTHFFVNSNPSGASEDDLEAAAHDGFCHGYAEAYKVRDEIRCMVFDPDDIDNPVHPFNRAVMVARHAVPILLSQKKFPYTDYWDTRKFKSEWTDNEILMPRIPAPSHEYNYWFGIRKVMTELDYFSDMAPDDGPSK</sequence>
<keyword evidence="1" id="KW-0175">Coiled coil</keyword>
<comment type="caution">
    <text evidence="3">The sequence shown here is derived from an EMBL/GenBank/DDBJ whole genome shotgun (WGS) entry which is preliminary data.</text>
</comment>
<evidence type="ECO:0000313" key="4">
    <source>
        <dbReference type="Proteomes" id="UP000799764"/>
    </source>
</evidence>
<feature type="coiled-coil region" evidence="1">
    <location>
        <begin position="184"/>
        <end position="275"/>
    </location>
</feature>